<protein>
    <submittedName>
        <fullName evidence="1">Uncharacterized protein</fullName>
    </submittedName>
</protein>
<dbReference type="EMBL" id="CP060781">
    <property type="protein sequence ID" value="QNP44589.1"/>
    <property type="molecule type" value="Genomic_DNA"/>
</dbReference>
<evidence type="ECO:0000313" key="2">
    <source>
        <dbReference type="Proteomes" id="UP000516134"/>
    </source>
</evidence>
<accession>A0ABX6T4X3</accession>
<evidence type="ECO:0000313" key="1">
    <source>
        <dbReference type="EMBL" id="QNP44589.1"/>
    </source>
</evidence>
<gene>
    <name evidence="1" type="ORF">H9L15_16010</name>
</gene>
<sequence length="65" mass="6799">MRIESAPKKAPSNSSSFLPKLLSTENSAAGPSASPVVIVEEMKMDLGISSERSDLISVPPKRAAS</sequence>
<keyword evidence="2" id="KW-1185">Reference proteome</keyword>
<dbReference type="Proteomes" id="UP000516134">
    <property type="component" value="Plasmid p_unnamed1"/>
</dbReference>
<keyword evidence="1" id="KW-0614">Plasmid</keyword>
<reference evidence="1 2" key="1">
    <citation type="submission" date="2020-08" db="EMBL/GenBank/DDBJ databases">
        <title>Genome sequence of Sphingomonas daechungensis KACC 18115T.</title>
        <authorList>
            <person name="Hyun D.-W."/>
            <person name="Bae J.-W."/>
        </authorList>
    </citation>
    <scope>NUCLEOTIDE SEQUENCE [LARGE SCALE GENOMIC DNA]</scope>
    <source>
        <strain evidence="1 2">KACC 18115</strain>
        <plasmid evidence="1 2">p_unnamed1</plasmid>
    </source>
</reference>
<geneLocation type="plasmid" evidence="1 2">
    <name>p_unnamed1</name>
</geneLocation>
<proteinExistence type="predicted"/>
<name>A0ABX6T4X3_9SPHN</name>
<organism evidence="1 2">
    <name type="scientific">Sphingomonas daechungensis</name>
    <dbReference type="NCBI Taxonomy" id="1176646"/>
    <lineage>
        <taxon>Bacteria</taxon>
        <taxon>Pseudomonadati</taxon>
        <taxon>Pseudomonadota</taxon>
        <taxon>Alphaproteobacteria</taxon>
        <taxon>Sphingomonadales</taxon>
        <taxon>Sphingomonadaceae</taxon>
        <taxon>Sphingomonas</taxon>
    </lineage>
</organism>